<dbReference type="SUPFAM" id="SSF50965">
    <property type="entry name" value="Galactose oxidase, central domain"/>
    <property type="match status" value="1"/>
</dbReference>
<dbReference type="CDD" id="cd02851">
    <property type="entry name" value="E_set_GO_C"/>
    <property type="match status" value="1"/>
</dbReference>
<dbReference type="PANTHER" id="PTHR32208">
    <property type="entry name" value="SECRETED PROTEIN-RELATED"/>
    <property type="match status" value="1"/>
</dbReference>
<dbReference type="Proteomes" id="UP000007148">
    <property type="component" value="Unassembled WGS sequence"/>
</dbReference>
<dbReference type="OrthoDB" id="2019572at2759"/>
<dbReference type="InParanoid" id="G4TD77"/>
<dbReference type="InterPro" id="IPR037293">
    <property type="entry name" value="Gal_Oxidase_central_sf"/>
</dbReference>
<reference evidence="5 6" key="1">
    <citation type="journal article" date="2011" name="PLoS Pathog.">
        <title>Endophytic Life Strategies Decoded by Genome and Transcriptome Analyses of the Mutualistic Root Symbiont Piriformospora indica.</title>
        <authorList>
            <person name="Zuccaro A."/>
            <person name="Lahrmann U."/>
            <person name="Guldener U."/>
            <person name="Langen G."/>
            <person name="Pfiffi S."/>
            <person name="Biedenkopf D."/>
            <person name="Wong P."/>
            <person name="Samans B."/>
            <person name="Grimm C."/>
            <person name="Basiewicz M."/>
            <person name="Murat C."/>
            <person name="Martin F."/>
            <person name="Kogel K.H."/>
        </authorList>
    </citation>
    <scope>NUCLEOTIDE SEQUENCE [LARGE SCALE GENOMIC DNA]</scope>
    <source>
        <strain evidence="5 6">DSM 11827</strain>
    </source>
</reference>
<dbReference type="Pfam" id="PF07250">
    <property type="entry name" value="Glyoxal_oxid_N"/>
    <property type="match status" value="1"/>
</dbReference>
<dbReference type="Pfam" id="PF09118">
    <property type="entry name" value="GO-like_E_set"/>
    <property type="match status" value="1"/>
</dbReference>
<evidence type="ECO:0000259" key="4">
    <source>
        <dbReference type="Pfam" id="PF09118"/>
    </source>
</evidence>
<keyword evidence="6" id="KW-1185">Reference proteome</keyword>
<dbReference type="InterPro" id="IPR009880">
    <property type="entry name" value="Glyoxal_oxidase_N"/>
</dbReference>
<organism evidence="5 6">
    <name type="scientific">Serendipita indica (strain DSM 11827)</name>
    <name type="common">Root endophyte fungus</name>
    <name type="synonym">Piriformospora indica</name>
    <dbReference type="NCBI Taxonomy" id="1109443"/>
    <lineage>
        <taxon>Eukaryota</taxon>
        <taxon>Fungi</taxon>
        <taxon>Dikarya</taxon>
        <taxon>Basidiomycota</taxon>
        <taxon>Agaricomycotina</taxon>
        <taxon>Agaricomycetes</taxon>
        <taxon>Sebacinales</taxon>
        <taxon>Serendipitaceae</taxon>
        <taxon>Serendipita</taxon>
    </lineage>
</organism>
<comment type="caution">
    <text evidence="5">The sequence shown here is derived from an EMBL/GenBank/DDBJ whole genome shotgun (WGS) entry which is preliminary data.</text>
</comment>
<dbReference type="InterPro" id="IPR011043">
    <property type="entry name" value="Gal_Oxase/kelch_b-propeller"/>
</dbReference>
<evidence type="ECO:0000259" key="3">
    <source>
        <dbReference type="Pfam" id="PF07250"/>
    </source>
</evidence>
<dbReference type="HOGENOM" id="CLU_009630_3_0_1"/>
<dbReference type="EMBL" id="CAFZ01000051">
    <property type="protein sequence ID" value="CCA69292.1"/>
    <property type="molecule type" value="Genomic_DNA"/>
</dbReference>
<dbReference type="eggNOG" id="ENOG502QPS4">
    <property type="taxonomic scope" value="Eukaryota"/>
</dbReference>
<dbReference type="InterPro" id="IPR015202">
    <property type="entry name" value="GO-like_E_set"/>
</dbReference>
<name>G4TD77_SERID</name>
<dbReference type="InterPro" id="IPR013783">
    <property type="entry name" value="Ig-like_fold"/>
</dbReference>
<dbReference type="InterPro" id="IPR014756">
    <property type="entry name" value="Ig_E-set"/>
</dbReference>
<dbReference type="PANTHER" id="PTHR32208:SF96">
    <property type="entry name" value="GLYOXAL OXIDASE"/>
    <property type="match status" value="1"/>
</dbReference>
<feature type="domain" description="Galactose oxidase-like Early set" evidence="4">
    <location>
        <begin position="499"/>
        <end position="606"/>
    </location>
</feature>
<evidence type="ECO:0000256" key="2">
    <source>
        <dbReference type="SAM" id="SignalP"/>
    </source>
</evidence>
<evidence type="ECO:0000313" key="6">
    <source>
        <dbReference type="Proteomes" id="UP000007148"/>
    </source>
</evidence>
<proteinExistence type="predicted"/>
<evidence type="ECO:0000313" key="5">
    <source>
        <dbReference type="EMBL" id="CCA69292.1"/>
    </source>
</evidence>
<feature type="signal peptide" evidence="2">
    <location>
        <begin position="1"/>
        <end position="26"/>
    </location>
</feature>
<dbReference type="Gene3D" id="2.130.10.80">
    <property type="entry name" value="Galactose oxidase/kelch, beta-propeller"/>
    <property type="match status" value="1"/>
</dbReference>
<dbReference type="STRING" id="1109443.G4TD77"/>
<protein>
    <submittedName>
        <fullName evidence="5">Related to glyoxaloxidase 2</fullName>
    </submittedName>
</protein>
<dbReference type="SUPFAM" id="SSF81296">
    <property type="entry name" value="E set domains"/>
    <property type="match status" value="1"/>
</dbReference>
<dbReference type="Gene3D" id="2.60.40.10">
    <property type="entry name" value="Immunoglobulins"/>
    <property type="match status" value="1"/>
</dbReference>
<feature type="domain" description="Glyoxal oxidase N-terminal" evidence="3">
    <location>
        <begin position="116"/>
        <end position="494"/>
    </location>
</feature>
<evidence type="ECO:0000256" key="1">
    <source>
        <dbReference type="ARBA" id="ARBA00022729"/>
    </source>
</evidence>
<keyword evidence="1 2" id="KW-0732">Signal</keyword>
<accession>G4TD77</accession>
<gene>
    <name evidence="5" type="ORF">PIIN_03191</name>
</gene>
<sequence>MVSSSSSRPLPSLVALSALFLQPALAELWNPRVHVQRRDYVVPRTTERIPRPLKARADTVKPGQPTHTVSDDLILGFEIVGNSGVSGQQLFLGSDTKVYVIDKVENNPLTINGHPAWASEYDLTTNQARAQEVVTNTFCAGGGVLGNGDWLNIGGNQAVGPNGVTSSSQTGSNEYQNSDGAFAARTITPGEGAEWYDDPQTDLTTRRWYPSLETIETGRIFVLGGNQYGGFVNDAANSNPTYEFWPKADGEVPIESTILKNTLPANLYPITHLIPTGQILLNINLNAAVLDYKTNTEYPLPAVPHAVRTYPASAASVMLPLTVANNWTATVMYCGGSDLQSNQWTSGMVLINVPASDSCISITPETSNQWVDEDSLPEGRVMGNAILLPDGTVFVANGANTGVAGYGNDTWVLQDSYANNPIYEPIIYDPSKPSGKRWNRDGLKASTIARMYHSTATLLPDGSVFITGSNPHPDYSPNTIFPTEYRVERFYPWYYNKRRPEPSGIPTSLTYGGKYFDLELTSDDLFGNIGNVNAIKIVLIKTGFSTHAINFGQRSAELDHTFTTKTDGGATLHVSQVPPNPAIIQPGPAWLFVVVNGVPSVGVRVMLGSGTLGAQEIHEVEALPASSVVTASADTNTNAHHSSAGRTTPALVFALSLLMAAVTPLL</sequence>
<dbReference type="AlphaFoldDB" id="G4TD77"/>
<dbReference type="OMA" id="WVDLPSF"/>
<feature type="chain" id="PRO_5003468668" evidence="2">
    <location>
        <begin position="27"/>
        <end position="666"/>
    </location>
</feature>